<dbReference type="AlphaFoldDB" id="M4BW03"/>
<proteinExistence type="predicted"/>
<dbReference type="HOGENOM" id="CLU_2578952_0_0_1"/>
<evidence type="ECO:0000313" key="1">
    <source>
        <dbReference type="EnsemblProtists" id="HpaP810704"/>
    </source>
</evidence>
<accession>M4BW03</accession>
<organism evidence="1 2">
    <name type="scientific">Hyaloperonospora arabidopsidis (strain Emoy2)</name>
    <name type="common">Downy mildew agent</name>
    <name type="synonym">Peronospora arabidopsidis</name>
    <dbReference type="NCBI Taxonomy" id="559515"/>
    <lineage>
        <taxon>Eukaryota</taxon>
        <taxon>Sar</taxon>
        <taxon>Stramenopiles</taxon>
        <taxon>Oomycota</taxon>
        <taxon>Peronosporomycetes</taxon>
        <taxon>Peronosporales</taxon>
        <taxon>Peronosporaceae</taxon>
        <taxon>Hyaloperonospora</taxon>
    </lineage>
</organism>
<reference evidence="1" key="2">
    <citation type="submission" date="2015-06" db="UniProtKB">
        <authorList>
            <consortium name="EnsemblProtists"/>
        </authorList>
    </citation>
    <scope>IDENTIFICATION</scope>
    <source>
        <strain evidence="1">Emoy2</strain>
    </source>
</reference>
<protein>
    <submittedName>
        <fullName evidence="1">Uncharacterized protein</fullName>
    </submittedName>
</protein>
<name>M4BW03_HYAAE</name>
<dbReference type="Proteomes" id="UP000011713">
    <property type="component" value="Unassembled WGS sequence"/>
</dbReference>
<dbReference type="VEuPathDB" id="FungiDB:HpaG810704"/>
<dbReference type="InParanoid" id="M4BW03"/>
<dbReference type="EnsemblProtists" id="HpaT810704">
    <property type="protein sequence ID" value="HpaP810704"/>
    <property type="gene ID" value="HpaG810704"/>
</dbReference>
<evidence type="ECO:0000313" key="2">
    <source>
        <dbReference type="Proteomes" id="UP000011713"/>
    </source>
</evidence>
<dbReference type="EMBL" id="JH597991">
    <property type="status" value="NOT_ANNOTATED_CDS"/>
    <property type="molecule type" value="Genomic_DNA"/>
</dbReference>
<keyword evidence="2" id="KW-1185">Reference proteome</keyword>
<sequence>MTLSLLDPLMASVVLSISRISPPITIITPLHKRQLGSNFPRNTGCSTYNRRIIQPRQYIDYLESILSVCLLFYYSNAFRLL</sequence>
<reference evidence="2" key="1">
    <citation type="journal article" date="2010" name="Science">
        <title>Signatures of adaptation to obligate biotrophy in the Hyaloperonospora arabidopsidis genome.</title>
        <authorList>
            <person name="Baxter L."/>
            <person name="Tripathy S."/>
            <person name="Ishaque N."/>
            <person name="Boot N."/>
            <person name="Cabral A."/>
            <person name="Kemen E."/>
            <person name="Thines M."/>
            <person name="Ah-Fong A."/>
            <person name="Anderson R."/>
            <person name="Badejoko W."/>
            <person name="Bittner-Eddy P."/>
            <person name="Boore J.L."/>
            <person name="Chibucos M.C."/>
            <person name="Coates M."/>
            <person name="Dehal P."/>
            <person name="Delehaunty K."/>
            <person name="Dong S."/>
            <person name="Downton P."/>
            <person name="Dumas B."/>
            <person name="Fabro G."/>
            <person name="Fronick C."/>
            <person name="Fuerstenberg S.I."/>
            <person name="Fulton L."/>
            <person name="Gaulin E."/>
            <person name="Govers F."/>
            <person name="Hughes L."/>
            <person name="Humphray S."/>
            <person name="Jiang R.H."/>
            <person name="Judelson H."/>
            <person name="Kamoun S."/>
            <person name="Kyung K."/>
            <person name="Meijer H."/>
            <person name="Minx P."/>
            <person name="Morris P."/>
            <person name="Nelson J."/>
            <person name="Phuntumart V."/>
            <person name="Qutob D."/>
            <person name="Rehmany A."/>
            <person name="Rougon-Cardoso A."/>
            <person name="Ryden P."/>
            <person name="Torto-Alalibo T."/>
            <person name="Studholme D."/>
            <person name="Wang Y."/>
            <person name="Win J."/>
            <person name="Wood J."/>
            <person name="Clifton S.W."/>
            <person name="Rogers J."/>
            <person name="Van den Ackerveken G."/>
            <person name="Jones J.D."/>
            <person name="McDowell J.M."/>
            <person name="Beynon J."/>
            <person name="Tyler B.M."/>
        </authorList>
    </citation>
    <scope>NUCLEOTIDE SEQUENCE [LARGE SCALE GENOMIC DNA]</scope>
    <source>
        <strain evidence="2">Emoy2</strain>
    </source>
</reference>